<dbReference type="Proteomes" id="UP001162164">
    <property type="component" value="Unassembled WGS sequence"/>
</dbReference>
<gene>
    <name evidence="2" type="ORF">NQ317_002300</name>
</gene>
<name>A0ABQ9J847_9CUCU</name>
<evidence type="ECO:0000259" key="1">
    <source>
        <dbReference type="Pfam" id="PF25037"/>
    </source>
</evidence>
<dbReference type="PANTHER" id="PTHR16166:SF141">
    <property type="entry name" value="INTERMEMBRANE LIPID TRANSFER PROTEIN VPS13D"/>
    <property type="match status" value="1"/>
</dbReference>
<evidence type="ECO:0000313" key="3">
    <source>
        <dbReference type="Proteomes" id="UP001162164"/>
    </source>
</evidence>
<feature type="domain" description="Intermembrane lipid transfer protein VPS13-like C-terminal" evidence="1">
    <location>
        <begin position="425"/>
        <end position="509"/>
    </location>
</feature>
<evidence type="ECO:0000313" key="2">
    <source>
        <dbReference type="EMBL" id="KAJ8974054.1"/>
    </source>
</evidence>
<reference evidence="2" key="1">
    <citation type="journal article" date="2023" name="Insect Mol. Biol.">
        <title>Genome sequencing provides insights into the evolution of gene families encoding plant cell wall-degrading enzymes in longhorned beetles.</title>
        <authorList>
            <person name="Shin N.R."/>
            <person name="Okamura Y."/>
            <person name="Kirsch R."/>
            <person name="Pauchet Y."/>
        </authorList>
    </citation>
    <scope>NUCLEOTIDE SEQUENCE</scope>
    <source>
        <strain evidence="2">MMC_N1</strain>
    </source>
</reference>
<accession>A0ABQ9J847</accession>
<sequence length="588" mass="65847">MYASPDDRAWGTISNKQRPRFMSVDDDKGIDNKELQFGVNIKGLGISLICRKTPEELLYALFSNIIGETVITSKSKRFCISVRDIQVNNQLLDTTVPVVFYITPPGSRNNDEAYDHLPALDLNAEMQQKVNVNAVIFKHLILRLKKISVIIEERLLLKLCAFIGLHSQQEELINKDENDYETQKLLTEVSAAHAKRYYFGVLKLQPDQIRLSRKLGLTLIKFEDAAIDLRAFERKHPFETREFLFKSIAKHFKEELLWQAGIILGSVDFIGNPLGLMNDVSEGLSGFIYEGNVGALVKNVTHGMSNSAAKITESLSDGLGKVAMDDYHEEMRQRIRHVESGKSSDHILAGFKGLGFGILGGATGIFKQVYEGASNDGIQGVFSGIGKGLVGAVAKPVVGVLDFASETARAVRDSSKSKMIPERNRLPRCVHGPGGLLPRYNAKQSQGQQYLHIVNNKYYEERLIAYQVLGSASEDLLCIVTDKMVRIVTSTRTPELTPVIECPLSDLETCNVIREKEHGESRYYIEIVMHYAGVSAALVNPDPVKRPRVRCRSLELADRVSQQINYAKRMYIEHLYTLSNDNILIVED</sequence>
<dbReference type="InterPro" id="IPR026847">
    <property type="entry name" value="VPS13"/>
</dbReference>
<dbReference type="EMBL" id="JAPWTJ010001061">
    <property type="protein sequence ID" value="KAJ8974054.1"/>
    <property type="molecule type" value="Genomic_DNA"/>
</dbReference>
<dbReference type="InterPro" id="IPR056748">
    <property type="entry name" value="VPS13-like_C"/>
</dbReference>
<keyword evidence="3" id="KW-1185">Reference proteome</keyword>
<comment type="caution">
    <text evidence="2">The sequence shown here is derived from an EMBL/GenBank/DDBJ whole genome shotgun (WGS) entry which is preliminary data.</text>
</comment>
<proteinExistence type="predicted"/>
<dbReference type="Pfam" id="PF25037">
    <property type="entry name" value="VPS13_C"/>
    <property type="match status" value="1"/>
</dbReference>
<organism evidence="2 3">
    <name type="scientific">Molorchus minor</name>
    <dbReference type="NCBI Taxonomy" id="1323400"/>
    <lineage>
        <taxon>Eukaryota</taxon>
        <taxon>Metazoa</taxon>
        <taxon>Ecdysozoa</taxon>
        <taxon>Arthropoda</taxon>
        <taxon>Hexapoda</taxon>
        <taxon>Insecta</taxon>
        <taxon>Pterygota</taxon>
        <taxon>Neoptera</taxon>
        <taxon>Endopterygota</taxon>
        <taxon>Coleoptera</taxon>
        <taxon>Polyphaga</taxon>
        <taxon>Cucujiformia</taxon>
        <taxon>Chrysomeloidea</taxon>
        <taxon>Cerambycidae</taxon>
        <taxon>Lamiinae</taxon>
        <taxon>Monochamini</taxon>
        <taxon>Molorchus</taxon>
    </lineage>
</organism>
<dbReference type="PANTHER" id="PTHR16166">
    <property type="entry name" value="VACUOLAR PROTEIN SORTING-ASSOCIATED PROTEIN VPS13"/>
    <property type="match status" value="1"/>
</dbReference>
<protein>
    <recommendedName>
        <fullName evidence="1">Intermembrane lipid transfer protein VPS13-like C-terminal domain-containing protein</fullName>
    </recommendedName>
</protein>